<dbReference type="SUPFAM" id="SSF53254">
    <property type="entry name" value="Phosphoglycerate mutase-like"/>
    <property type="match status" value="1"/>
</dbReference>
<dbReference type="OrthoDB" id="9783269at2"/>
<evidence type="ECO:0000256" key="1">
    <source>
        <dbReference type="PIRSR" id="PIRSR613078-2"/>
    </source>
</evidence>
<keyword evidence="3" id="KW-1185">Reference proteome</keyword>
<protein>
    <submittedName>
        <fullName evidence="2">Histidine phosphatase family protein</fullName>
    </submittedName>
</protein>
<gene>
    <name evidence="2" type="ORF">C7R93_28910</name>
</gene>
<evidence type="ECO:0000313" key="3">
    <source>
        <dbReference type="Proteomes" id="UP000240419"/>
    </source>
</evidence>
<organism evidence="2 3">
    <name type="scientific">Brevibacillus fortis</name>
    <dbReference type="NCBI Taxonomy" id="2126352"/>
    <lineage>
        <taxon>Bacteria</taxon>
        <taxon>Bacillati</taxon>
        <taxon>Bacillota</taxon>
        <taxon>Bacilli</taxon>
        <taxon>Bacillales</taxon>
        <taxon>Paenibacillaceae</taxon>
        <taxon>Brevibacillus</taxon>
    </lineage>
</organism>
<dbReference type="Pfam" id="PF00300">
    <property type="entry name" value="His_Phos_1"/>
    <property type="match status" value="1"/>
</dbReference>
<feature type="binding site" evidence="1">
    <location>
        <position position="59"/>
    </location>
    <ligand>
        <name>substrate</name>
    </ligand>
</feature>
<feature type="binding site" evidence="1">
    <location>
        <begin position="7"/>
        <end position="14"/>
    </location>
    <ligand>
        <name>substrate</name>
    </ligand>
</feature>
<name>A0A2P7UGE3_9BACL</name>
<dbReference type="PANTHER" id="PTHR48100:SF1">
    <property type="entry name" value="HISTIDINE PHOSPHATASE FAMILY PROTEIN-RELATED"/>
    <property type="match status" value="1"/>
</dbReference>
<dbReference type="Proteomes" id="UP000240419">
    <property type="component" value="Unassembled WGS sequence"/>
</dbReference>
<dbReference type="EMBL" id="PXZM01000063">
    <property type="protein sequence ID" value="PSJ86009.1"/>
    <property type="molecule type" value="Genomic_DNA"/>
</dbReference>
<dbReference type="CDD" id="cd07067">
    <property type="entry name" value="HP_PGM_like"/>
    <property type="match status" value="1"/>
</dbReference>
<dbReference type="GO" id="GO:0005737">
    <property type="term" value="C:cytoplasm"/>
    <property type="evidence" value="ECO:0007669"/>
    <property type="project" value="TreeGrafter"/>
</dbReference>
<reference evidence="2 3" key="1">
    <citation type="submission" date="2018-03" db="EMBL/GenBank/DDBJ databases">
        <title>Brevisbacillus phylogenomics.</title>
        <authorList>
            <person name="Dunlap C."/>
        </authorList>
    </citation>
    <scope>NUCLEOTIDE SEQUENCE [LARGE SCALE GENOMIC DNA]</scope>
    <source>
        <strain evidence="2 3">NRRL NRS-1210</strain>
    </source>
</reference>
<dbReference type="GO" id="GO:0016791">
    <property type="term" value="F:phosphatase activity"/>
    <property type="evidence" value="ECO:0007669"/>
    <property type="project" value="TreeGrafter"/>
</dbReference>
<dbReference type="PIRSF" id="PIRSF000709">
    <property type="entry name" value="6PFK_2-Ptase"/>
    <property type="match status" value="1"/>
</dbReference>
<dbReference type="InterPro" id="IPR050275">
    <property type="entry name" value="PGM_Phosphatase"/>
</dbReference>
<accession>A0A2P7UGE3</accession>
<dbReference type="AlphaFoldDB" id="A0A2P7UGE3"/>
<evidence type="ECO:0000313" key="2">
    <source>
        <dbReference type="EMBL" id="PSJ86009.1"/>
    </source>
</evidence>
<proteinExistence type="predicted"/>
<comment type="caution">
    <text evidence="2">The sequence shown here is derived from an EMBL/GenBank/DDBJ whole genome shotgun (WGS) entry which is preliminary data.</text>
</comment>
<dbReference type="SMART" id="SM00855">
    <property type="entry name" value="PGAM"/>
    <property type="match status" value="1"/>
</dbReference>
<dbReference type="InterPro" id="IPR029033">
    <property type="entry name" value="His_PPase_superfam"/>
</dbReference>
<dbReference type="InterPro" id="IPR013078">
    <property type="entry name" value="His_Pase_superF_clade-1"/>
</dbReference>
<sequence length="210" mass="23950">MKLVWIRHGETDSNREHRYLGHSDVPLNERGYMHASDLAKELPVLIGRPAAIYASDLLRCIQTAEPLAAAWGLSVIPFPALRELSFGEWELMTYDELMQTDPVRATRWYDDPIRNRPPQGESLEELGMRVDSWLRSLVERASKEDASDTVVIVTHGGVIRWFLAAWLENKPDRYWQVDGATHGEALVAECLDVEGRSWVRQPLKSKRGTT</sequence>
<dbReference type="RefSeq" id="WP_106842028.1">
    <property type="nucleotide sequence ID" value="NZ_JBCNIW010000063.1"/>
</dbReference>
<dbReference type="Gene3D" id="3.40.50.1240">
    <property type="entry name" value="Phosphoglycerate mutase-like"/>
    <property type="match status" value="1"/>
</dbReference>
<dbReference type="PANTHER" id="PTHR48100">
    <property type="entry name" value="BROAD-SPECIFICITY PHOSPHATASE YOR283W-RELATED"/>
    <property type="match status" value="1"/>
</dbReference>